<proteinExistence type="predicted"/>
<protein>
    <submittedName>
        <fullName evidence="2">4566_t:CDS:1</fullName>
    </submittedName>
</protein>
<reference evidence="2" key="1">
    <citation type="submission" date="2021-06" db="EMBL/GenBank/DDBJ databases">
        <authorList>
            <person name="Kallberg Y."/>
            <person name="Tangrot J."/>
            <person name="Rosling A."/>
        </authorList>
    </citation>
    <scope>NUCLEOTIDE SEQUENCE</scope>
    <source>
        <strain evidence="2">FL966</strain>
    </source>
</reference>
<evidence type="ECO:0000256" key="1">
    <source>
        <dbReference type="SAM" id="Phobius"/>
    </source>
</evidence>
<keyword evidence="1" id="KW-0812">Transmembrane</keyword>
<name>A0A9N9IXU4_9GLOM</name>
<keyword evidence="1" id="KW-0472">Membrane</keyword>
<feature type="transmembrane region" description="Helical" evidence="1">
    <location>
        <begin position="77"/>
        <end position="96"/>
    </location>
</feature>
<dbReference type="AlphaFoldDB" id="A0A9N9IXU4"/>
<dbReference type="EMBL" id="CAJVQA010018826">
    <property type="protein sequence ID" value="CAG8756166.1"/>
    <property type="molecule type" value="Genomic_DNA"/>
</dbReference>
<accession>A0A9N9IXU4</accession>
<organism evidence="2 3">
    <name type="scientific">Cetraspora pellucida</name>
    <dbReference type="NCBI Taxonomy" id="1433469"/>
    <lineage>
        <taxon>Eukaryota</taxon>
        <taxon>Fungi</taxon>
        <taxon>Fungi incertae sedis</taxon>
        <taxon>Mucoromycota</taxon>
        <taxon>Glomeromycotina</taxon>
        <taxon>Glomeromycetes</taxon>
        <taxon>Diversisporales</taxon>
        <taxon>Gigasporaceae</taxon>
        <taxon>Cetraspora</taxon>
    </lineage>
</organism>
<feature type="transmembrane region" description="Helical" evidence="1">
    <location>
        <begin position="150"/>
        <end position="177"/>
    </location>
</feature>
<sequence length="205" mass="24248">MNQKPETATTSQTIYDPKELESQAHDVDSFDIDCKYLSLMVETAKHPPPKCVLYYLFINLPFSSLAFVWIWATFFAAIGTTFVPLVGYFFWWLWALSWRSLGRIELLATRLCHDIDVKTEQLPRVYIALSSNKCRFFPLILDDKYTWRCFAYFAFLKWFIAPFTTVFVLVSIVLWWFPPCLPLSGWGLMSLQRMQYQLPRQFFLK</sequence>
<keyword evidence="3" id="KW-1185">Reference proteome</keyword>
<evidence type="ECO:0000313" key="3">
    <source>
        <dbReference type="Proteomes" id="UP000789759"/>
    </source>
</evidence>
<dbReference type="OrthoDB" id="2372055at2759"/>
<comment type="caution">
    <text evidence="2">The sequence shown here is derived from an EMBL/GenBank/DDBJ whole genome shotgun (WGS) entry which is preliminary data.</text>
</comment>
<dbReference type="Proteomes" id="UP000789759">
    <property type="component" value="Unassembled WGS sequence"/>
</dbReference>
<gene>
    <name evidence="2" type="ORF">CPELLU_LOCUS15018</name>
</gene>
<feature type="transmembrane region" description="Helical" evidence="1">
    <location>
        <begin position="52"/>
        <end position="71"/>
    </location>
</feature>
<keyword evidence="1" id="KW-1133">Transmembrane helix</keyword>
<evidence type="ECO:0000313" key="2">
    <source>
        <dbReference type="EMBL" id="CAG8756166.1"/>
    </source>
</evidence>